<dbReference type="OrthoDB" id="10595843at2759"/>
<feature type="region of interest" description="Disordered" evidence="2">
    <location>
        <begin position="272"/>
        <end position="438"/>
    </location>
</feature>
<dbReference type="KEGG" id="tot:TOT_030000829"/>
<keyword evidence="4" id="KW-1185">Reference proteome</keyword>
<feature type="region of interest" description="Disordered" evidence="2">
    <location>
        <begin position="86"/>
        <end position="144"/>
    </location>
</feature>
<feature type="compositionally biased region" description="Basic and acidic residues" evidence="2">
    <location>
        <begin position="101"/>
        <end position="139"/>
    </location>
</feature>
<feature type="compositionally biased region" description="Basic and acidic residues" evidence="2">
    <location>
        <begin position="402"/>
        <end position="438"/>
    </location>
</feature>
<dbReference type="GeneID" id="20715973"/>
<gene>
    <name evidence="3" type="ORF">TOT_030000829</name>
</gene>
<organism evidence="3 4">
    <name type="scientific">Theileria orientalis strain Shintoku</name>
    <dbReference type="NCBI Taxonomy" id="869250"/>
    <lineage>
        <taxon>Eukaryota</taxon>
        <taxon>Sar</taxon>
        <taxon>Alveolata</taxon>
        <taxon>Apicomplexa</taxon>
        <taxon>Aconoidasida</taxon>
        <taxon>Piroplasmida</taxon>
        <taxon>Theileriidae</taxon>
        <taxon>Theileria</taxon>
    </lineage>
</organism>
<evidence type="ECO:0000256" key="2">
    <source>
        <dbReference type="SAM" id="MobiDB-lite"/>
    </source>
</evidence>
<evidence type="ECO:0000313" key="3">
    <source>
        <dbReference type="EMBL" id="BAM41566.1"/>
    </source>
</evidence>
<sequence length="588" mass="69226">MPIHGSKNSEDNARDITEDIRRVVQKRLDLANKHYEEIKKELYNDELSKLKGEEGLSEKENQLLLKTLLQHEKDMERLKIELKGIKKVDKEEKDEDEEEEVKNILKGEDESKQEGIKEEKKEEEAMETEEKEKNKKSDESVEPLTKQILTGLKILEDMLNEDENKVLEEKGVETSMLMEEESTSEREQFMLEQDKLLIEQERKTREEIEKLMEEDDDYLYTSNNQASLVERMNMLYGYPREGTSKKEKKEKKEEGSKGEIWKGFKERWKREEAANNLRGDEKSSIMLEQKEKKQDKKEKKKKDDGNRKEVCKKEQDETRDLNYKKEYKNRREESEARKEMSTPELEISDLSSDESTKNHFSYIPEEGRSNYNSDLDNDGNLVIDESEETEHSSEENYWTSEYDIRTAKKARVDDGKKEKEKGKKDGNKKVTKVEEKKDDNEMGKNAGLFIEKDKVKVEGKETCKAEAALKVDIMQMQETMKALVELGKERLKLITEKNNVELHIEWIKVGLNRGAFGESLQNYFVRTIKEMEEGMKMMEERIKEIEVDEGRLRREMKIMYPYGDYMIVDGDQQTVAQVVEVEEVIVIE</sequence>
<keyword evidence="1" id="KW-0175">Coiled coil</keyword>
<name>J4C449_THEOR</name>
<dbReference type="AlphaFoldDB" id="J4C449"/>
<dbReference type="Proteomes" id="UP000003786">
    <property type="component" value="Chromosome 3"/>
</dbReference>
<accession>J4C449</accession>
<dbReference type="OMA" id="VELHIEW"/>
<protein>
    <submittedName>
        <fullName evidence="3">Uncharacterized protein</fullName>
    </submittedName>
</protein>
<evidence type="ECO:0000256" key="1">
    <source>
        <dbReference type="SAM" id="Coils"/>
    </source>
</evidence>
<proteinExistence type="predicted"/>
<reference evidence="3 4" key="1">
    <citation type="journal article" date="2012" name="MBio">
        <title>Comparative genome analysis of three eukaryotic parasites with differing abilities to transform leukocytes reveals key mediators of Theileria-induced leukocyte transformation.</title>
        <authorList>
            <person name="Hayashida K."/>
            <person name="Hara Y."/>
            <person name="Abe T."/>
            <person name="Yamasaki C."/>
            <person name="Toyoda A."/>
            <person name="Kosuge T."/>
            <person name="Suzuki Y."/>
            <person name="Sato Y."/>
            <person name="Kawashima S."/>
            <person name="Katayama T."/>
            <person name="Wakaguri H."/>
            <person name="Inoue N."/>
            <person name="Homma K."/>
            <person name="Tada-Umezaki M."/>
            <person name="Yagi Y."/>
            <person name="Fujii Y."/>
            <person name="Habara T."/>
            <person name="Kanehisa M."/>
            <person name="Watanabe H."/>
            <person name="Ito K."/>
            <person name="Gojobori T."/>
            <person name="Sugawara H."/>
            <person name="Imanishi T."/>
            <person name="Weir W."/>
            <person name="Gardner M."/>
            <person name="Pain A."/>
            <person name="Shiels B."/>
            <person name="Hattori M."/>
            <person name="Nene V."/>
            <person name="Sugimoto C."/>
        </authorList>
    </citation>
    <scope>NUCLEOTIDE SEQUENCE [LARGE SCALE GENOMIC DNA]</scope>
    <source>
        <strain evidence="3 4">Shintoku</strain>
    </source>
</reference>
<feature type="compositionally biased region" description="Basic and acidic residues" evidence="2">
    <location>
        <begin position="242"/>
        <end position="258"/>
    </location>
</feature>
<dbReference type="EMBL" id="AP011948">
    <property type="protein sequence ID" value="BAM41566.1"/>
    <property type="molecule type" value="Genomic_DNA"/>
</dbReference>
<evidence type="ECO:0000313" key="4">
    <source>
        <dbReference type="Proteomes" id="UP000003786"/>
    </source>
</evidence>
<feature type="coiled-coil region" evidence="1">
    <location>
        <begin position="528"/>
        <end position="555"/>
    </location>
</feature>
<dbReference type="RefSeq" id="XP_009691867.1">
    <property type="nucleotide sequence ID" value="XM_009693572.1"/>
</dbReference>
<dbReference type="VEuPathDB" id="PiroplasmaDB:TOT_030000829"/>
<feature type="compositionally biased region" description="Basic and acidic residues" evidence="2">
    <location>
        <begin position="272"/>
        <end position="341"/>
    </location>
</feature>
<feature type="region of interest" description="Disordered" evidence="2">
    <location>
        <begin position="238"/>
        <end position="258"/>
    </location>
</feature>